<protein>
    <submittedName>
        <fullName evidence="3">Uncharacterized protein LOC105852134 isoform X1</fullName>
    </submittedName>
</protein>
<evidence type="ECO:0000313" key="2">
    <source>
        <dbReference type="Proteomes" id="UP000087171"/>
    </source>
</evidence>
<sequence>MKALTLILTFSIIVVLSHATPTMFYRHRPPSHITKPQNGTCKYTITVEIRFLPQADTKKLRVSMFFGDAKDLWIHTESDIFTQNGTNIFKTTEPCLDKICKVRLAREPLTSHFLPMKWIADYVTIEDSKNPPITFNFPNDTFGFEDYRSNYIF</sequence>
<dbReference type="InterPro" id="IPR036392">
    <property type="entry name" value="PLAT/LH2_dom_sf"/>
</dbReference>
<evidence type="ECO:0000256" key="1">
    <source>
        <dbReference type="SAM" id="SignalP"/>
    </source>
</evidence>
<feature type="signal peptide" evidence="1">
    <location>
        <begin position="1"/>
        <end position="19"/>
    </location>
</feature>
<dbReference type="InterPro" id="IPR010417">
    <property type="entry name" value="Embryo-specific_ATS3"/>
</dbReference>
<dbReference type="Gene3D" id="2.60.60.20">
    <property type="entry name" value="PLAT/LH2 domain"/>
    <property type="match status" value="1"/>
</dbReference>
<proteinExistence type="predicted"/>
<dbReference type="AlphaFoldDB" id="A0A1S3E891"/>
<keyword evidence="1" id="KW-0732">Signal</keyword>
<dbReference type="Pfam" id="PF06232">
    <property type="entry name" value="ATS3"/>
    <property type="match status" value="1"/>
</dbReference>
<dbReference type="RefSeq" id="XP_012571216.1">
    <property type="nucleotide sequence ID" value="XM_012715762.2"/>
</dbReference>
<feature type="chain" id="PRO_5010200716" evidence="1">
    <location>
        <begin position="20"/>
        <end position="153"/>
    </location>
</feature>
<name>A0A1S3E891_CICAR</name>
<organism evidence="2 3">
    <name type="scientific">Cicer arietinum</name>
    <name type="common">Chickpea</name>
    <name type="synonym">Garbanzo</name>
    <dbReference type="NCBI Taxonomy" id="3827"/>
    <lineage>
        <taxon>Eukaryota</taxon>
        <taxon>Viridiplantae</taxon>
        <taxon>Streptophyta</taxon>
        <taxon>Embryophyta</taxon>
        <taxon>Tracheophyta</taxon>
        <taxon>Spermatophyta</taxon>
        <taxon>Magnoliopsida</taxon>
        <taxon>eudicotyledons</taxon>
        <taxon>Gunneridae</taxon>
        <taxon>Pentapetalae</taxon>
        <taxon>rosids</taxon>
        <taxon>fabids</taxon>
        <taxon>Fabales</taxon>
        <taxon>Fabaceae</taxon>
        <taxon>Papilionoideae</taxon>
        <taxon>50 kb inversion clade</taxon>
        <taxon>NPAAA clade</taxon>
        <taxon>Hologalegina</taxon>
        <taxon>IRL clade</taxon>
        <taxon>Cicereae</taxon>
        <taxon>Cicer</taxon>
    </lineage>
</organism>
<dbReference type="Proteomes" id="UP000087171">
    <property type="component" value="Chromosome Ca1"/>
</dbReference>
<reference evidence="3" key="2">
    <citation type="submission" date="2025-08" db="UniProtKB">
        <authorList>
            <consortium name="RefSeq"/>
        </authorList>
    </citation>
    <scope>IDENTIFICATION</scope>
    <source>
        <tissue evidence="3">Etiolated seedlings</tissue>
    </source>
</reference>
<evidence type="ECO:0000313" key="3">
    <source>
        <dbReference type="RefSeq" id="XP_012571216.1"/>
    </source>
</evidence>
<keyword evidence="2" id="KW-1185">Reference proteome</keyword>
<accession>A0A1S3E891</accession>
<reference evidence="2" key="1">
    <citation type="journal article" date="2013" name="Nat. Biotechnol.">
        <title>Draft genome sequence of chickpea (Cicer arietinum) provides a resource for trait improvement.</title>
        <authorList>
            <person name="Varshney R.K."/>
            <person name="Song C."/>
            <person name="Saxena R.K."/>
            <person name="Azam S."/>
            <person name="Yu S."/>
            <person name="Sharpe A.G."/>
            <person name="Cannon S."/>
            <person name="Baek J."/>
            <person name="Rosen B.D."/>
            <person name="Tar'an B."/>
            <person name="Millan T."/>
            <person name="Zhang X."/>
            <person name="Ramsay L.D."/>
            <person name="Iwata A."/>
            <person name="Wang Y."/>
            <person name="Nelson W."/>
            <person name="Farmer A.D."/>
            <person name="Gaur P.M."/>
            <person name="Soderlund C."/>
            <person name="Penmetsa R.V."/>
            <person name="Xu C."/>
            <person name="Bharti A.K."/>
            <person name="He W."/>
            <person name="Winter P."/>
            <person name="Zhao S."/>
            <person name="Hane J.K."/>
            <person name="Carrasquilla-Garcia N."/>
            <person name="Condie J.A."/>
            <person name="Upadhyaya H.D."/>
            <person name="Luo M.C."/>
            <person name="Thudi M."/>
            <person name="Gowda C.L."/>
            <person name="Singh N.P."/>
            <person name="Lichtenzveig J."/>
            <person name="Gali K.K."/>
            <person name="Rubio J."/>
            <person name="Nadarajan N."/>
            <person name="Dolezel J."/>
            <person name="Bansal K.C."/>
            <person name="Xu X."/>
            <person name="Edwards D."/>
            <person name="Zhang G."/>
            <person name="Kahl G."/>
            <person name="Gil J."/>
            <person name="Singh K.B."/>
            <person name="Datta S.K."/>
            <person name="Jackson S.A."/>
            <person name="Wang J."/>
            <person name="Cook D.R."/>
        </authorList>
    </citation>
    <scope>NUCLEOTIDE SEQUENCE [LARGE SCALE GENOMIC DNA]</scope>
    <source>
        <strain evidence="2">cv. CDC Frontier</strain>
    </source>
</reference>
<gene>
    <name evidence="3" type="primary">LOC105852134</name>
</gene>
<dbReference type="SUPFAM" id="SSF49723">
    <property type="entry name" value="Lipase/lipooxygenase domain (PLAT/LH2 domain)"/>
    <property type="match status" value="1"/>
</dbReference>